<keyword evidence="8" id="KW-0832">Ubl conjugation</keyword>
<keyword evidence="7" id="KW-0611">Plant defense</keyword>
<dbReference type="EMBL" id="CM002873">
    <property type="protein sequence ID" value="KFK34491.1"/>
    <property type="molecule type" value="Genomic_DNA"/>
</dbReference>
<dbReference type="InterPro" id="IPR013083">
    <property type="entry name" value="Znf_RING/FYVE/PHD"/>
</dbReference>
<evidence type="ECO:0000256" key="5">
    <source>
        <dbReference type="ARBA" id="ARBA00022679"/>
    </source>
</evidence>
<dbReference type="GO" id="GO:0005829">
    <property type="term" value="C:cytosol"/>
    <property type="evidence" value="ECO:0007669"/>
    <property type="project" value="EnsemblPlants"/>
</dbReference>
<dbReference type="GO" id="GO:0061630">
    <property type="term" value="F:ubiquitin protein ligase activity"/>
    <property type="evidence" value="ECO:0007669"/>
    <property type="project" value="UniProtKB-UniRule"/>
</dbReference>
<evidence type="ECO:0000259" key="10">
    <source>
        <dbReference type="PROSITE" id="PS51698"/>
    </source>
</evidence>
<dbReference type="OMA" id="EIDIPCF"/>
<evidence type="ECO:0000256" key="3">
    <source>
        <dbReference type="ARBA" id="ARBA00004906"/>
    </source>
</evidence>
<evidence type="ECO:0000256" key="2">
    <source>
        <dbReference type="ARBA" id="ARBA00004496"/>
    </source>
</evidence>
<dbReference type="InterPro" id="IPR045185">
    <property type="entry name" value="PUB22/23/24-like"/>
</dbReference>
<dbReference type="SUPFAM" id="SSF48371">
    <property type="entry name" value="ARM repeat"/>
    <property type="match status" value="1"/>
</dbReference>
<dbReference type="FunFam" id="1.25.10.10:FF:000529">
    <property type="entry name" value="RING-type E3 ubiquitin transferase"/>
    <property type="match status" value="1"/>
</dbReference>
<dbReference type="InterPro" id="IPR003613">
    <property type="entry name" value="Ubox_domain"/>
</dbReference>
<dbReference type="Proteomes" id="UP000029120">
    <property type="component" value="Chromosome 5"/>
</dbReference>
<evidence type="ECO:0000313" key="11">
    <source>
        <dbReference type="EMBL" id="KFK34491.1"/>
    </source>
</evidence>
<dbReference type="Gene3D" id="3.30.40.10">
    <property type="entry name" value="Zinc/RING finger domain, C3HC4 (zinc finger)"/>
    <property type="match status" value="1"/>
</dbReference>
<dbReference type="InterPro" id="IPR011989">
    <property type="entry name" value="ARM-like"/>
</dbReference>
<evidence type="ECO:0000256" key="7">
    <source>
        <dbReference type="ARBA" id="ARBA00022821"/>
    </source>
</evidence>
<gene>
    <name evidence="11" type="ordered locus">AALP_Aa5g152500</name>
</gene>
<comment type="subcellular location">
    <subcellularLocation>
        <location evidence="2">Cytoplasm</location>
    </subcellularLocation>
</comment>
<dbReference type="Pfam" id="PF04564">
    <property type="entry name" value="U-box"/>
    <property type="match status" value="1"/>
</dbReference>
<dbReference type="SMART" id="SM00504">
    <property type="entry name" value="Ubox"/>
    <property type="match status" value="1"/>
</dbReference>
<dbReference type="InterPro" id="IPR016024">
    <property type="entry name" value="ARM-type_fold"/>
</dbReference>
<keyword evidence="12" id="KW-1185">Reference proteome</keyword>
<organism evidence="11 12">
    <name type="scientific">Arabis alpina</name>
    <name type="common">Alpine rock-cress</name>
    <dbReference type="NCBI Taxonomy" id="50452"/>
    <lineage>
        <taxon>Eukaryota</taxon>
        <taxon>Viridiplantae</taxon>
        <taxon>Streptophyta</taxon>
        <taxon>Embryophyta</taxon>
        <taxon>Tracheophyta</taxon>
        <taxon>Spermatophyta</taxon>
        <taxon>Magnoliopsida</taxon>
        <taxon>eudicotyledons</taxon>
        <taxon>Gunneridae</taxon>
        <taxon>Pentapetalae</taxon>
        <taxon>rosids</taxon>
        <taxon>malvids</taxon>
        <taxon>Brassicales</taxon>
        <taxon>Brassicaceae</taxon>
        <taxon>Arabideae</taxon>
        <taxon>Arabis</taxon>
    </lineage>
</organism>
<keyword evidence="5 9" id="KW-0808">Transferase</keyword>
<dbReference type="eggNOG" id="ENOG502QR1A">
    <property type="taxonomic scope" value="Eukaryota"/>
</dbReference>
<evidence type="ECO:0000313" key="12">
    <source>
        <dbReference type="Proteomes" id="UP000029120"/>
    </source>
</evidence>
<name>A0A087GX89_ARAAL</name>
<evidence type="ECO:0000256" key="4">
    <source>
        <dbReference type="ARBA" id="ARBA00022490"/>
    </source>
</evidence>
<dbReference type="GO" id="GO:0009414">
    <property type="term" value="P:response to water deprivation"/>
    <property type="evidence" value="ECO:0007669"/>
    <property type="project" value="EnsemblPlants"/>
</dbReference>
<dbReference type="Gramene" id="KFK34491">
    <property type="protein sequence ID" value="KFK34491"/>
    <property type="gene ID" value="AALP_AA5G152500"/>
</dbReference>
<sequence>MDQEIEIPSFFLCPISLDIMKDPVIVSTGITYDRESIEKWLFTGKKNSCPVTKQIITETDLTPNHTLRRLVQSWCTLNASYGIERIPTPKPPICKSEIDKLIKDSSSSHQNQVKCLKRLRQIVSENTTNKRCLEAAQVPEFLANIVSNSVDTYNSPSSSLSSSNLNDLCQSNMLENRFDSSRSLMDEALSLLYHLDASETGLKTLLNNKKGTNLVKTLTKIMQRGIYESRAYATLLLKKILEVADPMQIILLERELFVEVIQILHDQISQKATKSAMQILVIICPWGRNRHKAVEAGAISMIIELLMDDTFSSERRNSEMAMVVLDMLCQCAEGRAEFLHHGAAIAVVSKKILRVSQITSERAVRVLLSIGRFCATPSLLQEMLQLGVVAKLCLVLQVSCGNKTKEKAKELLKLHARVWRESPCVPRNLYASYPASPAR</sequence>
<reference evidence="12" key="1">
    <citation type="journal article" date="2015" name="Nat. Plants">
        <title>Genome expansion of Arabis alpina linked with retrotransposition and reduced symmetric DNA methylation.</title>
        <authorList>
            <person name="Willing E.M."/>
            <person name="Rawat V."/>
            <person name="Mandakova T."/>
            <person name="Maumus F."/>
            <person name="James G.V."/>
            <person name="Nordstroem K.J."/>
            <person name="Becker C."/>
            <person name="Warthmann N."/>
            <person name="Chica C."/>
            <person name="Szarzynska B."/>
            <person name="Zytnicki M."/>
            <person name="Albani M.C."/>
            <person name="Kiefer C."/>
            <person name="Bergonzi S."/>
            <person name="Castaings L."/>
            <person name="Mateos J.L."/>
            <person name="Berns M.C."/>
            <person name="Bujdoso N."/>
            <person name="Piofczyk T."/>
            <person name="de Lorenzo L."/>
            <person name="Barrero-Sicilia C."/>
            <person name="Mateos I."/>
            <person name="Piednoel M."/>
            <person name="Hagmann J."/>
            <person name="Chen-Min-Tao R."/>
            <person name="Iglesias-Fernandez R."/>
            <person name="Schuster S.C."/>
            <person name="Alonso-Blanco C."/>
            <person name="Roudier F."/>
            <person name="Carbonero P."/>
            <person name="Paz-Ares J."/>
            <person name="Davis S.J."/>
            <person name="Pecinka A."/>
            <person name="Quesneville H."/>
            <person name="Colot V."/>
            <person name="Lysak M.A."/>
            <person name="Weigel D."/>
            <person name="Coupland G."/>
            <person name="Schneeberger K."/>
        </authorList>
    </citation>
    <scope>NUCLEOTIDE SEQUENCE [LARGE SCALE GENOMIC DNA]</scope>
    <source>
        <strain evidence="12">cv. Pajares</strain>
    </source>
</reference>
<evidence type="ECO:0000256" key="1">
    <source>
        <dbReference type="ARBA" id="ARBA00000900"/>
    </source>
</evidence>
<comment type="function">
    <text evidence="9">Functions as an E3 ubiquitin ligase.</text>
</comment>
<proteinExistence type="predicted"/>
<dbReference type="GO" id="GO:0002679">
    <property type="term" value="P:respiratory burst involved in defense response"/>
    <property type="evidence" value="ECO:0007669"/>
    <property type="project" value="EnsemblPlants"/>
</dbReference>
<keyword evidence="4" id="KW-0963">Cytoplasm</keyword>
<feature type="domain" description="U-box" evidence="10">
    <location>
        <begin position="6"/>
        <end position="81"/>
    </location>
</feature>
<dbReference type="InterPro" id="IPR045210">
    <property type="entry name" value="RING-Ubox_PUB"/>
</dbReference>
<dbReference type="OrthoDB" id="10064100at2759"/>
<protein>
    <recommendedName>
        <fullName evidence="9 10">U-box domain-containing protein</fullName>
        <ecNumber evidence="9">2.3.2.27</ecNumber>
    </recommendedName>
    <alternativeName>
        <fullName evidence="9">RING-type E3 ubiquitin transferase PUB</fullName>
    </alternativeName>
</protein>
<dbReference type="InterPro" id="IPR058678">
    <property type="entry name" value="ARM_PUB"/>
</dbReference>
<dbReference type="GO" id="GO:0051865">
    <property type="term" value="P:protein autoubiquitination"/>
    <property type="evidence" value="ECO:0007669"/>
    <property type="project" value="EnsemblPlants"/>
</dbReference>
<comment type="pathway">
    <text evidence="3 9">Protein modification; protein ubiquitination.</text>
</comment>
<dbReference type="AlphaFoldDB" id="A0A087GX89"/>
<comment type="catalytic activity">
    <reaction evidence="1 9">
        <text>S-ubiquitinyl-[E2 ubiquitin-conjugating enzyme]-L-cysteine + [acceptor protein]-L-lysine = [E2 ubiquitin-conjugating enzyme]-L-cysteine + N(6)-ubiquitinyl-[acceptor protein]-L-lysine.</text>
        <dbReference type="EC" id="2.3.2.27"/>
    </reaction>
</comment>
<dbReference type="Gene3D" id="1.25.10.10">
    <property type="entry name" value="Leucine-rich Repeat Variant"/>
    <property type="match status" value="1"/>
</dbReference>
<dbReference type="PANTHER" id="PTHR22849">
    <property type="entry name" value="WDSAM1 PROTEIN"/>
    <property type="match status" value="1"/>
</dbReference>
<dbReference type="CDD" id="cd16664">
    <property type="entry name" value="RING-Ubox_PUB"/>
    <property type="match status" value="1"/>
</dbReference>
<dbReference type="FunFam" id="3.30.40.10:FF:000437">
    <property type="entry name" value="RING-type E3 ubiquitin transferase"/>
    <property type="match status" value="1"/>
</dbReference>
<accession>A0A087GX89</accession>
<dbReference type="SUPFAM" id="SSF57850">
    <property type="entry name" value="RING/U-box"/>
    <property type="match status" value="1"/>
</dbReference>
<dbReference type="Pfam" id="PF25598">
    <property type="entry name" value="ARM_PUB"/>
    <property type="match status" value="1"/>
</dbReference>
<evidence type="ECO:0000256" key="6">
    <source>
        <dbReference type="ARBA" id="ARBA00022786"/>
    </source>
</evidence>
<dbReference type="PANTHER" id="PTHR22849:SF146">
    <property type="entry name" value="E3 UBIQUITIN-PROTEIN LIGASE PUB22"/>
    <property type="match status" value="1"/>
</dbReference>
<dbReference type="UniPathway" id="UPA00143"/>
<dbReference type="EC" id="2.3.2.27" evidence="9"/>
<evidence type="ECO:0000256" key="9">
    <source>
        <dbReference type="RuleBase" id="RU369093"/>
    </source>
</evidence>
<evidence type="ECO:0000256" key="8">
    <source>
        <dbReference type="ARBA" id="ARBA00022843"/>
    </source>
</evidence>
<keyword evidence="6 9" id="KW-0833">Ubl conjugation pathway</keyword>
<dbReference type="PROSITE" id="PS51698">
    <property type="entry name" value="U_BOX"/>
    <property type="match status" value="1"/>
</dbReference>